<organism evidence="6 7">
    <name type="scientific">Enterococcus raffinosus</name>
    <dbReference type="NCBI Taxonomy" id="71452"/>
    <lineage>
        <taxon>Bacteria</taxon>
        <taxon>Bacillati</taxon>
        <taxon>Bacillota</taxon>
        <taxon>Bacilli</taxon>
        <taxon>Lactobacillales</taxon>
        <taxon>Enterococcaceae</taxon>
        <taxon>Enterococcus</taxon>
    </lineage>
</organism>
<dbReference type="InterPro" id="IPR000249">
    <property type="entry name" value="BMC_dom"/>
</dbReference>
<protein>
    <submittedName>
        <fullName evidence="6">BMC domain-containing protein</fullName>
    </submittedName>
</protein>
<keyword evidence="2" id="KW-1283">Bacterial microcompartment</keyword>
<proteinExistence type="inferred from homology"/>
<name>A0AAW8SQV9_9ENTE</name>
<dbReference type="CDD" id="cd07045">
    <property type="entry name" value="BMC_CcmK_like"/>
    <property type="match status" value="1"/>
</dbReference>
<dbReference type="Proteomes" id="UP001249240">
    <property type="component" value="Unassembled WGS sequence"/>
</dbReference>
<dbReference type="InterPro" id="IPR037233">
    <property type="entry name" value="CcmK-like_sf"/>
</dbReference>
<dbReference type="Gene3D" id="3.30.70.1710">
    <property type="match status" value="1"/>
</dbReference>
<feature type="region of interest" description="Disordered" evidence="4">
    <location>
        <begin position="116"/>
        <end position="161"/>
    </location>
</feature>
<evidence type="ECO:0000256" key="4">
    <source>
        <dbReference type="SAM" id="MobiDB-lite"/>
    </source>
</evidence>
<feature type="compositionally biased region" description="Basic and acidic residues" evidence="4">
    <location>
        <begin position="126"/>
        <end position="141"/>
    </location>
</feature>
<dbReference type="PANTHER" id="PTHR33941">
    <property type="entry name" value="PROPANEDIOL UTILIZATION PROTEIN PDUA"/>
    <property type="match status" value="1"/>
</dbReference>
<dbReference type="SUPFAM" id="SSF143414">
    <property type="entry name" value="CcmK-like"/>
    <property type="match status" value="1"/>
</dbReference>
<dbReference type="SMART" id="SM00877">
    <property type="entry name" value="BMC"/>
    <property type="match status" value="1"/>
</dbReference>
<evidence type="ECO:0000256" key="3">
    <source>
        <dbReference type="PROSITE-ProRule" id="PRU01278"/>
    </source>
</evidence>
<dbReference type="Pfam" id="PF00936">
    <property type="entry name" value="BMC"/>
    <property type="match status" value="1"/>
</dbReference>
<comment type="caution">
    <text evidence="6">The sequence shown here is derived from an EMBL/GenBank/DDBJ whole genome shotgun (WGS) entry which is preliminary data.</text>
</comment>
<sequence length="218" mass="23388">MKALGLVETKGLLAAVEASDVMLKTAEVTLTQKEVVGGGLVTIMVQGDVAAVKTAVDAAASAVTNLGESLLATTHVIPRPDESLRLFEAAAEVEIETKAEADNPADDLNLQNDEGVVKSESQAANEKPEAETLQEESKETENDTTPTSPSQEMTEVSYSELGKAGKTAEIENELSAMKVLELRKLAKKQQNFSINKKDVHKANKEQLIAALMQHFTKK</sequence>
<dbReference type="AlphaFoldDB" id="A0AAW8SQV9"/>
<accession>A0AAW8SQV9</accession>
<dbReference type="InterPro" id="IPR050575">
    <property type="entry name" value="BMC_shell"/>
</dbReference>
<gene>
    <name evidence="6" type="ORF">P7D78_00150</name>
</gene>
<feature type="domain" description="BMC" evidence="5">
    <location>
        <begin position="3"/>
        <end position="89"/>
    </location>
</feature>
<dbReference type="GO" id="GO:0031469">
    <property type="term" value="C:bacterial microcompartment"/>
    <property type="evidence" value="ECO:0007669"/>
    <property type="project" value="UniProtKB-SubCell"/>
</dbReference>
<comment type="similarity">
    <text evidence="3">Belongs to the bacterial microcompartments protein family.</text>
</comment>
<comment type="subcellular location">
    <subcellularLocation>
        <location evidence="1">Bacterial microcompartment</location>
    </subcellularLocation>
</comment>
<evidence type="ECO:0000256" key="2">
    <source>
        <dbReference type="ARBA" id="ARBA00024446"/>
    </source>
</evidence>
<reference evidence="6" key="1">
    <citation type="submission" date="2023-03" db="EMBL/GenBank/DDBJ databases">
        <authorList>
            <person name="Shen W."/>
            <person name="Cai J."/>
        </authorList>
    </citation>
    <scope>NUCLEOTIDE SEQUENCE</scope>
    <source>
        <strain evidence="6">B646-2</strain>
    </source>
</reference>
<dbReference type="EMBL" id="JARPXM010000001">
    <property type="protein sequence ID" value="MDT2536521.1"/>
    <property type="molecule type" value="Genomic_DNA"/>
</dbReference>
<feature type="compositionally biased region" description="Polar residues" evidence="4">
    <location>
        <begin position="143"/>
        <end position="157"/>
    </location>
</feature>
<dbReference type="PANTHER" id="PTHR33941:SF11">
    <property type="entry name" value="BACTERIAL MICROCOMPARTMENT SHELL PROTEIN PDUJ"/>
    <property type="match status" value="1"/>
</dbReference>
<evidence type="ECO:0000313" key="6">
    <source>
        <dbReference type="EMBL" id="MDT2536521.1"/>
    </source>
</evidence>
<evidence type="ECO:0000259" key="5">
    <source>
        <dbReference type="PROSITE" id="PS51930"/>
    </source>
</evidence>
<dbReference type="RefSeq" id="WP_028020151.1">
    <property type="nucleotide sequence ID" value="NZ_BAAAXM010000059.1"/>
</dbReference>
<evidence type="ECO:0000256" key="1">
    <source>
        <dbReference type="ARBA" id="ARBA00024322"/>
    </source>
</evidence>
<evidence type="ECO:0000313" key="7">
    <source>
        <dbReference type="Proteomes" id="UP001249240"/>
    </source>
</evidence>
<dbReference type="InterPro" id="IPR044872">
    <property type="entry name" value="CcmK/CsoS1_BMC"/>
</dbReference>
<dbReference type="PROSITE" id="PS51930">
    <property type="entry name" value="BMC_2"/>
    <property type="match status" value="1"/>
</dbReference>